<organism evidence="17 18">
    <name type="scientific">Ananas comosus</name>
    <name type="common">Pineapple</name>
    <name type="synonym">Ananas ananas</name>
    <dbReference type="NCBI Taxonomy" id="4615"/>
    <lineage>
        <taxon>Eukaryota</taxon>
        <taxon>Viridiplantae</taxon>
        <taxon>Streptophyta</taxon>
        <taxon>Embryophyta</taxon>
        <taxon>Tracheophyta</taxon>
        <taxon>Spermatophyta</taxon>
        <taxon>Magnoliopsida</taxon>
        <taxon>Liliopsida</taxon>
        <taxon>Poales</taxon>
        <taxon>Bromeliaceae</taxon>
        <taxon>Bromelioideae</taxon>
        <taxon>Ananas</taxon>
    </lineage>
</organism>
<keyword evidence="8 13" id="KW-0479">Metal-binding</keyword>
<dbReference type="InterPro" id="IPR008972">
    <property type="entry name" value="Cupredoxin"/>
</dbReference>
<feature type="domain" description="Plastocyanin-like" evidence="15">
    <location>
        <begin position="414"/>
        <end position="548"/>
    </location>
</feature>
<dbReference type="CDD" id="cd13875">
    <property type="entry name" value="CuRO_2_LCC_plant"/>
    <property type="match status" value="1"/>
</dbReference>
<dbReference type="InterPro" id="IPR011706">
    <property type="entry name" value="Cu-oxidase_C"/>
</dbReference>
<evidence type="ECO:0000256" key="10">
    <source>
        <dbReference type="ARBA" id="ARBA00023002"/>
    </source>
</evidence>
<comment type="cofactor">
    <cofactor evidence="13">
        <name>Cu cation</name>
        <dbReference type="ChEBI" id="CHEBI:23378"/>
    </cofactor>
    <text evidence="13">Binds 4 Cu cations per monomer.</text>
</comment>
<evidence type="ECO:0000259" key="16">
    <source>
        <dbReference type="Pfam" id="PF07732"/>
    </source>
</evidence>
<dbReference type="CDD" id="cd13849">
    <property type="entry name" value="CuRO_1_LCC_plant"/>
    <property type="match status" value="1"/>
</dbReference>
<dbReference type="PROSITE" id="PS00079">
    <property type="entry name" value="MULTICOPPER_OXIDASE1"/>
    <property type="match status" value="1"/>
</dbReference>
<dbReference type="NCBIfam" id="TIGR03389">
    <property type="entry name" value="laccase"/>
    <property type="match status" value="1"/>
</dbReference>
<comment type="subcellular location">
    <subcellularLocation>
        <location evidence="3 13">Secreted</location>
        <location evidence="3 13">Extracellular space</location>
        <location evidence="3 13">Apoplast</location>
    </subcellularLocation>
</comment>
<comment type="function">
    <text evidence="2 13">Lignin degradation and detoxification of lignin-derived products.</text>
</comment>
<feature type="signal peptide" evidence="13">
    <location>
        <begin position="1"/>
        <end position="25"/>
    </location>
</feature>
<dbReference type="FunFam" id="2.60.40.420:FF:000062">
    <property type="entry name" value="Laccase"/>
    <property type="match status" value="1"/>
</dbReference>
<feature type="chain" id="PRO_5028506664" description="Laccase" evidence="13">
    <location>
        <begin position="26"/>
        <end position="566"/>
    </location>
</feature>
<dbReference type="InterPro" id="IPR002355">
    <property type="entry name" value="Cu_oxidase_Cu_BS"/>
</dbReference>
<dbReference type="GO" id="GO:0046274">
    <property type="term" value="P:lignin catabolic process"/>
    <property type="evidence" value="ECO:0007669"/>
    <property type="project" value="UniProtKB-KW"/>
</dbReference>
<gene>
    <name evidence="18" type="primary">LOC109723756</name>
</gene>
<keyword evidence="12 13" id="KW-0439">Lignin degradation</keyword>
<evidence type="ECO:0000256" key="4">
    <source>
        <dbReference type="ARBA" id="ARBA00010609"/>
    </source>
</evidence>
<evidence type="ECO:0000313" key="17">
    <source>
        <dbReference type="Proteomes" id="UP000515123"/>
    </source>
</evidence>
<evidence type="ECO:0000256" key="5">
    <source>
        <dbReference type="ARBA" id="ARBA00012297"/>
    </source>
</evidence>
<comment type="catalytic activity">
    <reaction evidence="1 13">
        <text>4 hydroquinone + O2 = 4 benzosemiquinone + 2 H2O</text>
        <dbReference type="Rhea" id="RHEA:11276"/>
        <dbReference type="ChEBI" id="CHEBI:15377"/>
        <dbReference type="ChEBI" id="CHEBI:15379"/>
        <dbReference type="ChEBI" id="CHEBI:17594"/>
        <dbReference type="ChEBI" id="CHEBI:17977"/>
        <dbReference type="EC" id="1.10.3.2"/>
    </reaction>
</comment>
<keyword evidence="17" id="KW-1185">Reference proteome</keyword>
<feature type="domain" description="Plastocyanin-like" evidence="16">
    <location>
        <begin position="34"/>
        <end position="148"/>
    </location>
</feature>
<dbReference type="InterPro" id="IPR034288">
    <property type="entry name" value="CuRO_1_LCC"/>
</dbReference>
<name>A0A6P5GJ83_ANACO</name>
<dbReference type="InterPro" id="IPR034285">
    <property type="entry name" value="CuRO_2_LCC"/>
</dbReference>
<dbReference type="Gene3D" id="2.60.40.420">
    <property type="entry name" value="Cupredoxins - blue copper proteins"/>
    <property type="match status" value="3"/>
</dbReference>
<feature type="domain" description="Plastocyanin-like" evidence="14">
    <location>
        <begin position="160"/>
        <end position="310"/>
    </location>
</feature>
<dbReference type="Pfam" id="PF00394">
    <property type="entry name" value="Cu-oxidase"/>
    <property type="match status" value="1"/>
</dbReference>
<dbReference type="PROSITE" id="PS00080">
    <property type="entry name" value="MULTICOPPER_OXIDASE2"/>
    <property type="match status" value="1"/>
</dbReference>
<dbReference type="Pfam" id="PF07732">
    <property type="entry name" value="Cu-oxidase_3"/>
    <property type="match status" value="1"/>
</dbReference>
<dbReference type="GO" id="GO:0048046">
    <property type="term" value="C:apoplast"/>
    <property type="evidence" value="ECO:0007669"/>
    <property type="project" value="UniProtKB-SubCell"/>
</dbReference>
<evidence type="ECO:0000259" key="14">
    <source>
        <dbReference type="Pfam" id="PF00394"/>
    </source>
</evidence>
<evidence type="ECO:0000256" key="1">
    <source>
        <dbReference type="ARBA" id="ARBA00000349"/>
    </source>
</evidence>
<dbReference type="Proteomes" id="UP000515123">
    <property type="component" value="Linkage group 18"/>
</dbReference>
<evidence type="ECO:0000256" key="8">
    <source>
        <dbReference type="ARBA" id="ARBA00022723"/>
    </source>
</evidence>
<comment type="similarity">
    <text evidence="4 13">Belongs to the multicopper oxidase family.</text>
</comment>
<keyword evidence="9 13" id="KW-0677">Repeat</keyword>
<reference evidence="18" key="2">
    <citation type="submission" date="2025-08" db="UniProtKB">
        <authorList>
            <consortium name="RefSeq"/>
        </authorList>
    </citation>
    <scope>IDENTIFICATION</scope>
    <source>
        <tissue evidence="18">Leaf</tissue>
    </source>
</reference>
<dbReference type="GO" id="GO:0005507">
    <property type="term" value="F:copper ion binding"/>
    <property type="evidence" value="ECO:0007669"/>
    <property type="project" value="InterPro"/>
</dbReference>
<accession>A0A6P5GJ83</accession>
<dbReference type="InterPro" id="IPR034289">
    <property type="entry name" value="CuRO_3_LCC"/>
</dbReference>
<dbReference type="InterPro" id="IPR011707">
    <property type="entry name" value="Cu-oxidase-like_N"/>
</dbReference>
<keyword evidence="7 13" id="KW-0964">Secreted</keyword>
<keyword evidence="13" id="KW-0732">Signal</keyword>
<evidence type="ECO:0000256" key="9">
    <source>
        <dbReference type="ARBA" id="ARBA00022737"/>
    </source>
</evidence>
<evidence type="ECO:0000256" key="3">
    <source>
        <dbReference type="ARBA" id="ARBA00004271"/>
    </source>
</evidence>
<dbReference type="InterPro" id="IPR017761">
    <property type="entry name" value="Laccase"/>
</dbReference>
<dbReference type="InterPro" id="IPR045087">
    <property type="entry name" value="Cu-oxidase_fam"/>
</dbReference>
<dbReference type="AlphaFoldDB" id="A0A6P5GJ83"/>
<evidence type="ECO:0000256" key="7">
    <source>
        <dbReference type="ARBA" id="ARBA00022525"/>
    </source>
</evidence>
<evidence type="ECO:0000256" key="2">
    <source>
        <dbReference type="ARBA" id="ARBA00002075"/>
    </source>
</evidence>
<evidence type="ECO:0000313" key="18">
    <source>
        <dbReference type="RefSeq" id="XP_020107822.1"/>
    </source>
</evidence>
<dbReference type="InterPro" id="IPR001117">
    <property type="entry name" value="Cu-oxidase_2nd"/>
</dbReference>
<dbReference type="SUPFAM" id="SSF49503">
    <property type="entry name" value="Cupredoxins"/>
    <property type="match status" value="3"/>
</dbReference>
<dbReference type="GO" id="GO:0052716">
    <property type="term" value="F:hydroquinone:oxygen oxidoreductase activity"/>
    <property type="evidence" value="ECO:0007669"/>
    <property type="project" value="UniProtKB-EC"/>
</dbReference>
<evidence type="ECO:0000256" key="12">
    <source>
        <dbReference type="ARBA" id="ARBA00023185"/>
    </source>
</evidence>
<protein>
    <recommendedName>
        <fullName evidence="5 13">Laccase</fullName>
        <ecNumber evidence="5 13">1.10.3.2</ecNumber>
    </recommendedName>
    <alternativeName>
        <fullName evidence="13">Benzenediol:oxygen oxidoreductase</fullName>
    </alternativeName>
    <alternativeName>
        <fullName evidence="13">Diphenol oxidase</fullName>
    </alternativeName>
    <alternativeName>
        <fullName evidence="13">Urishiol oxidase</fullName>
    </alternativeName>
</protein>
<evidence type="ECO:0000256" key="6">
    <source>
        <dbReference type="ARBA" id="ARBA00022523"/>
    </source>
</evidence>
<keyword evidence="6 13" id="KW-0052">Apoplast</keyword>
<sequence>MEIISATSVSSILLWLFMFFTYTSAKVHYHEFVVEATPVKRLCRTNHVITVNGQYPGPTLEVNNGDSLVIKAVNKAKYNLTLHWHGVRQLRNGWADGPVFVTQCPIRPGASYTYRFTIQKQEGTLWWHAHNSWLRATVHGAIVIRPKEGTTYPFPKPQREFPVIIGEWWNRDPMQVIRQALKTGAAPNTSDAYTINGQPGDFFECSSKETTILPVAAGETNLLRFVNAAMENEHFISIAGHSMTVVGIDAAYTKPYTTPYLMLAPGQTTDVLVTTNQPPGRYYLAAHVYESGRGIPFDNTTTTAILEYKSGACGAGGPPPRLPVLPAFNDTPAKTAFVAGLRSLGPVDLPGPVDEHLFFTVGLGLFNCPRSKPCGGPNGTRFGASMNNISFTQPRTVSILQADYFGIPGVFTSDFPPVPPIPFDYTANNISRSLQQPVRGTKVYRLKFGSVVQLVMQGTNIFVGEEHPMHIHGYQFYVLATGFGNYDPVRDPAKFNLVDPPMRNTVGVPVSGWAVIRFRADNPGIWFVHCHIDSHLTWGLAMAFQVENGVGLLESVLPPPVDLPIC</sequence>
<proteinExistence type="inferred from homology"/>
<dbReference type="GeneID" id="109723756"/>
<dbReference type="OrthoDB" id="2121828at2759"/>
<dbReference type="InterPro" id="IPR033138">
    <property type="entry name" value="Cu_oxidase_CS"/>
</dbReference>
<keyword evidence="11 13" id="KW-0186">Copper</keyword>
<dbReference type="CDD" id="cd13897">
    <property type="entry name" value="CuRO_3_LCC_plant"/>
    <property type="match status" value="1"/>
</dbReference>
<evidence type="ECO:0000256" key="13">
    <source>
        <dbReference type="RuleBase" id="RU361119"/>
    </source>
</evidence>
<evidence type="ECO:0000259" key="15">
    <source>
        <dbReference type="Pfam" id="PF07731"/>
    </source>
</evidence>
<dbReference type="PANTHER" id="PTHR11709">
    <property type="entry name" value="MULTI-COPPER OXIDASE"/>
    <property type="match status" value="1"/>
</dbReference>
<dbReference type="PANTHER" id="PTHR11709:SF287">
    <property type="entry name" value="LACCASE"/>
    <property type="match status" value="1"/>
</dbReference>
<dbReference type="EC" id="1.10.3.2" evidence="5 13"/>
<dbReference type="Pfam" id="PF07731">
    <property type="entry name" value="Cu-oxidase_2"/>
    <property type="match status" value="1"/>
</dbReference>
<evidence type="ECO:0000256" key="11">
    <source>
        <dbReference type="ARBA" id="ARBA00023008"/>
    </source>
</evidence>
<dbReference type="RefSeq" id="XP_020107822.1">
    <property type="nucleotide sequence ID" value="XM_020252233.1"/>
</dbReference>
<keyword evidence="10 13" id="KW-0560">Oxidoreductase</keyword>
<reference evidence="17" key="1">
    <citation type="journal article" date="2015" name="Nat. Genet.">
        <title>The pineapple genome and the evolution of CAM photosynthesis.</title>
        <authorList>
            <person name="Ming R."/>
            <person name="VanBuren R."/>
            <person name="Wai C.M."/>
            <person name="Tang H."/>
            <person name="Schatz M.C."/>
            <person name="Bowers J.E."/>
            <person name="Lyons E."/>
            <person name="Wang M.L."/>
            <person name="Chen J."/>
            <person name="Biggers E."/>
            <person name="Zhang J."/>
            <person name="Huang L."/>
            <person name="Zhang L."/>
            <person name="Miao W."/>
            <person name="Zhang J."/>
            <person name="Ye Z."/>
            <person name="Miao C."/>
            <person name="Lin Z."/>
            <person name="Wang H."/>
            <person name="Zhou H."/>
            <person name="Yim W.C."/>
            <person name="Priest H.D."/>
            <person name="Zheng C."/>
            <person name="Woodhouse M."/>
            <person name="Edger P.P."/>
            <person name="Guyot R."/>
            <person name="Guo H.B."/>
            <person name="Guo H."/>
            <person name="Zheng G."/>
            <person name="Singh R."/>
            <person name="Sharma A."/>
            <person name="Min X."/>
            <person name="Zheng Y."/>
            <person name="Lee H."/>
            <person name="Gurtowski J."/>
            <person name="Sedlazeck F.J."/>
            <person name="Harkess A."/>
            <person name="McKain M.R."/>
            <person name="Liao Z."/>
            <person name="Fang J."/>
            <person name="Liu J."/>
            <person name="Zhang X."/>
            <person name="Zhang Q."/>
            <person name="Hu W."/>
            <person name="Qin Y."/>
            <person name="Wang K."/>
            <person name="Chen L.Y."/>
            <person name="Shirley N."/>
            <person name="Lin Y.R."/>
            <person name="Liu L.Y."/>
            <person name="Hernandez A.G."/>
            <person name="Wright C.L."/>
            <person name="Bulone V."/>
            <person name="Tuskan G.A."/>
            <person name="Heath K."/>
            <person name="Zee F."/>
            <person name="Moore P.H."/>
            <person name="Sunkar R."/>
            <person name="Leebens-Mack J.H."/>
            <person name="Mockler T."/>
            <person name="Bennetzen J.L."/>
            <person name="Freeling M."/>
            <person name="Sankoff D."/>
            <person name="Paterson A.H."/>
            <person name="Zhu X."/>
            <person name="Yang X."/>
            <person name="Smith J.A."/>
            <person name="Cushman J.C."/>
            <person name="Paull R.E."/>
            <person name="Yu Q."/>
        </authorList>
    </citation>
    <scope>NUCLEOTIDE SEQUENCE [LARGE SCALE GENOMIC DNA]</scope>
    <source>
        <strain evidence="17">cv. F153</strain>
    </source>
</reference>